<dbReference type="GO" id="GO:0071014">
    <property type="term" value="C:post-mRNA release spliceosomal complex"/>
    <property type="evidence" value="ECO:0007669"/>
    <property type="project" value="TreeGrafter"/>
</dbReference>
<reference evidence="2 3" key="2">
    <citation type="submission" date="2016-08" db="EMBL/GenBank/DDBJ databases">
        <title>Pervasive Adenine N6-methylation of Active Genes in Fungi.</title>
        <authorList>
            <consortium name="DOE Joint Genome Institute"/>
            <person name="Mondo S.J."/>
            <person name="Dannebaum R.O."/>
            <person name="Kuo R.C."/>
            <person name="Labutti K."/>
            <person name="Haridas S."/>
            <person name="Kuo A."/>
            <person name="Salamov A."/>
            <person name="Ahrendt S.R."/>
            <person name="Lipzen A."/>
            <person name="Sullivan W."/>
            <person name="Andreopoulos W.B."/>
            <person name="Clum A."/>
            <person name="Lindquist E."/>
            <person name="Daum C."/>
            <person name="Ramamoorthy G.K."/>
            <person name="Gryganskyi A."/>
            <person name="Culley D."/>
            <person name="Magnuson J.K."/>
            <person name="James T.Y."/>
            <person name="O'Malley M.A."/>
            <person name="Stajich J.E."/>
            <person name="Spatafora J.W."/>
            <person name="Visel A."/>
            <person name="Grigoriev I.V."/>
        </authorList>
    </citation>
    <scope>NUCLEOTIDE SEQUENCE [LARGE SCALE GENOMIC DNA]</scope>
    <source>
        <strain evidence="3">finn</strain>
    </source>
</reference>
<keyword evidence="3" id="KW-1185">Reference proteome</keyword>
<name>A0A1Y1V5N5_9FUNG</name>
<dbReference type="Proteomes" id="UP000193719">
    <property type="component" value="Unassembled WGS sequence"/>
</dbReference>
<protein>
    <submittedName>
        <fullName evidence="2">DUF572-domain-containing protein</fullName>
    </submittedName>
</protein>
<gene>
    <name evidence="2" type="ORF">BCR36DRAFT_294701</name>
</gene>
<comment type="similarity">
    <text evidence="1">Belongs to the CWC16 family.</text>
</comment>
<evidence type="ECO:0000256" key="1">
    <source>
        <dbReference type="ARBA" id="ARBA00005595"/>
    </source>
</evidence>
<accession>A0A1Y1V5N5</accession>
<dbReference type="EMBL" id="MCFH01000029">
    <property type="protein sequence ID" value="ORX47866.1"/>
    <property type="molecule type" value="Genomic_DNA"/>
</dbReference>
<sequence>MAERKATNKYYPPDWDPSKGSINKYVGQHPYRDRARKLEQGILIVRFELPYNIKCEGCSNYITQGNRYNAEKKKIGMYYSTPIFSFRMKCHLCSNWIEIHTDPKNTEYVIVSGARRKFEDWDPKENGSIALTDEKEKEVLESNAFYKLENELKNKKKAEESIPLLTQLQNLSERQWKDPYTSSYIIRKSFRVSF</sequence>
<organism evidence="2 3">
    <name type="scientific">Piromyces finnis</name>
    <dbReference type="NCBI Taxonomy" id="1754191"/>
    <lineage>
        <taxon>Eukaryota</taxon>
        <taxon>Fungi</taxon>
        <taxon>Fungi incertae sedis</taxon>
        <taxon>Chytridiomycota</taxon>
        <taxon>Chytridiomycota incertae sedis</taxon>
        <taxon>Neocallimastigomycetes</taxon>
        <taxon>Neocallimastigales</taxon>
        <taxon>Neocallimastigaceae</taxon>
        <taxon>Piromyces</taxon>
    </lineage>
</organism>
<dbReference type="AlphaFoldDB" id="A0A1Y1V5N5"/>
<comment type="caution">
    <text evidence="2">The sequence shown here is derived from an EMBL/GenBank/DDBJ whole genome shotgun (WGS) entry which is preliminary data.</text>
</comment>
<dbReference type="GO" id="GO:0000398">
    <property type="term" value="P:mRNA splicing, via spliceosome"/>
    <property type="evidence" value="ECO:0007669"/>
    <property type="project" value="InterPro"/>
</dbReference>
<dbReference type="InterPro" id="IPR007590">
    <property type="entry name" value="Saf4/Yju2"/>
</dbReference>
<dbReference type="OrthoDB" id="360327at2759"/>
<reference evidence="2 3" key="1">
    <citation type="submission" date="2016-08" db="EMBL/GenBank/DDBJ databases">
        <title>Genomes of anaerobic fungi encode conserved fungal cellulosomes for biomass hydrolysis.</title>
        <authorList>
            <consortium name="DOE Joint Genome Institute"/>
            <person name="Haitjema C.H."/>
            <person name="Gilmore S.P."/>
            <person name="Henske J.K."/>
            <person name="Solomon K.V."/>
            <person name="De Groot R."/>
            <person name="Kuo A."/>
            <person name="Mondo S.J."/>
            <person name="Salamov A.A."/>
            <person name="Labutti K."/>
            <person name="Zhao Z."/>
            <person name="Chiniquy J."/>
            <person name="Barry K."/>
            <person name="Brewer H.M."/>
            <person name="Purvine S.O."/>
            <person name="Wright A.T."/>
            <person name="Boxma B."/>
            <person name="Van Alen T."/>
            <person name="Hackstein J.H."/>
            <person name="Baker S.E."/>
            <person name="Grigoriev I.V."/>
            <person name="O'Malley M.A."/>
        </authorList>
    </citation>
    <scope>NUCLEOTIDE SEQUENCE [LARGE SCALE GENOMIC DNA]</scope>
    <source>
        <strain evidence="3">finn</strain>
    </source>
</reference>
<dbReference type="GO" id="GO:0005684">
    <property type="term" value="C:U2-type spliceosomal complex"/>
    <property type="evidence" value="ECO:0007669"/>
    <property type="project" value="TreeGrafter"/>
</dbReference>
<dbReference type="STRING" id="1754191.A0A1Y1V5N5"/>
<evidence type="ECO:0000313" key="3">
    <source>
        <dbReference type="Proteomes" id="UP000193719"/>
    </source>
</evidence>
<evidence type="ECO:0000313" key="2">
    <source>
        <dbReference type="EMBL" id="ORX47866.1"/>
    </source>
</evidence>
<dbReference type="PANTHER" id="PTHR12111">
    <property type="entry name" value="SPLICING FACTOR YJU2"/>
    <property type="match status" value="1"/>
</dbReference>
<proteinExistence type="inferred from homology"/>
<dbReference type="Pfam" id="PF04502">
    <property type="entry name" value="Saf4_Yju2"/>
    <property type="match status" value="1"/>
</dbReference>
<dbReference type="PANTHER" id="PTHR12111:SF2">
    <property type="entry name" value="SPLICING FACTOR YJU2B-RELATED"/>
    <property type="match status" value="1"/>
</dbReference>